<feature type="compositionally biased region" description="Polar residues" evidence="3">
    <location>
        <begin position="253"/>
        <end position="273"/>
    </location>
</feature>
<dbReference type="InterPro" id="IPR006607">
    <property type="entry name" value="DM15"/>
</dbReference>
<feature type="compositionally biased region" description="Polar residues" evidence="3">
    <location>
        <begin position="801"/>
        <end position="820"/>
    </location>
</feature>
<feature type="compositionally biased region" description="Polar residues" evidence="3">
    <location>
        <begin position="195"/>
        <end position="206"/>
    </location>
</feature>
<feature type="domain" description="HTH La-type RNA-binding" evidence="4">
    <location>
        <begin position="649"/>
        <end position="750"/>
    </location>
</feature>
<dbReference type="GO" id="GO:0048255">
    <property type="term" value="P:mRNA stabilization"/>
    <property type="evidence" value="ECO:0007669"/>
    <property type="project" value="InterPro"/>
</dbReference>
<feature type="compositionally biased region" description="Polar residues" evidence="3">
    <location>
        <begin position="574"/>
        <end position="593"/>
    </location>
</feature>
<feature type="compositionally biased region" description="Basic and acidic residues" evidence="3">
    <location>
        <begin position="521"/>
        <end position="534"/>
    </location>
</feature>
<dbReference type="GO" id="GO:0010494">
    <property type="term" value="C:cytoplasmic stress granule"/>
    <property type="evidence" value="ECO:0007669"/>
    <property type="project" value="TreeGrafter"/>
</dbReference>
<feature type="compositionally biased region" description="Low complexity" evidence="3">
    <location>
        <begin position="387"/>
        <end position="397"/>
    </location>
</feature>
<feature type="compositionally biased region" description="Basic and acidic residues" evidence="3">
    <location>
        <begin position="356"/>
        <end position="365"/>
    </location>
</feature>
<feature type="compositionally biased region" description="Basic and acidic residues" evidence="3">
    <location>
        <begin position="290"/>
        <end position="307"/>
    </location>
</feature>
<feature type="compositionally biased region" description="Polar residues" evidence="3">
    <location>
        <begin position="547"/>
        <end position="556"/>
    </location>
</feature>
<dbReference type="PANTHER" id="PTHR22792">
    <property type="entry name" value="LUPUS LA PROTEIN-RELATED"/>
    <property type="match status" value="1"/>
</dbReference>
<accession>A0AAN8IA71</accession>
<evidence type="ECO:0000256" key="1">
    <source>
        <dbReference type="ARBA" id="ARBA00022884"/>
    </source>
</evidence>
<dbReference type="Gene3D" id="1.10.10.10">
    <property type="entry name" value="Winged helix-like DNA-binding domain superfamily/Winged helix DNA-binding domain"/>
    <property type="match status" value="1"/>
</dbReference>
<dbReference type="SMART" id="SM00715">
    <property type="entry name" value="LA"/>
    <property type="match status" value="1"/>
</dbReference>
<dbReference type="InterPro" id="IPR006630">
    <property type="entry name" value="La_HTH"/>
</dbReference>
<evidence type="ECO:0000313" key="5">
    <source>
        <dbReference type="EMBL" id="KAK5956346.1"/>
    </source>
</evidence>
<dbReference type="EMBL" id="JAKLMC020000005">
    <property type="protein sequence ID" value="KAK5956346.1"/>
    <property type="molecule type" value="Genomic_DNA"/>
</dbReference>
<dbReference type="SUPFAM" id="SSF46785">
    <property type="entry name" value="Winged helix' DNA-binding domain"/>
    <property type="match status" value="1"/>
</dbReference>
<gene>
    <name evidence="5" type="ORF">OHC33_002923</name>
</gene>
<sequence>MSSLGFSYAQAAKGLAPSSNVSSNPVSSASSDHGAKDASIASDTSTAQAKTARSAPTQDKETSTISKSLQSARSNEEDASPQTKLPAQSHDAIAEDSKVAEAGHASQDAEASVTKDTAPAVRAAAPTEERASQRSGSPEATDAQEKTKEADDDWEKVSIPSSTAEKELKAAPIPVVNIWAQRSQSFQAKLKEQATLRQTATPTSQIRPRPAATASDDSKKKMSGRDNTNPEASNIQSGRVTSNGRLPREPHNNDISPRLGTQTSNLSAVQQQPPVDVASWPTPETAIVDVGRRSSTREQGERGEIADTKPANRKKEWTAMPFVPSVRFETQIPGAARRGGRPANSRGGGRGGIAAHGERATEKSEPGSMGPPPLPKTVSDQDRGRKSNAARSSRASSVPHEGPKVGGTDDQLPMSSIPDMKETAVASEIPVPGTQSPSTQDPSRSSSRQPTHPASGKIQKPEFDVNPFQISDATQSPTRQLQQNERQKGSNGDSRGANDSPEKLQSKEWQKERPGNAQKSENWRTRGERSERGRGSYRGRGGHAGYNNPSFTSPLPQNGFDVNKQGGQSDIRARQQSQPFGSPFNSTRSNPRSQSIPVHMLQGSGFYQPGPGFPQALPQIQTEMGYSGYGQMPTGMPAGIMSAMPYNEQLNGYALMSMVSTQLEYYFSLDNLCKDMYLRKNMDSQGFVPLRVIAEFRRIKALLGDSSMSYPQLREVAQHVRSIEYVIGEDGEDRLRSRENWRDFVLPMEERLPQAQHEGPTIKPSHPRHSTGVMPPDFQMTNGLRSAPPNVNGFHEAYSSPAPNQYQQESVHEPQSTEQWASRVDDVQLEDDRRPSVTSPPLSKVQSPKQESKVAYGSLTNGHRDSMSSSATGLVNKENTFPDESVAALKVVVRDPEYQGNDQDAATNDPVPTRLSGLRGGAGSPEQFERIRALQFGQSGSAPGKNDEPLYFTQGEGPPPHLVKPGYIWEEYLSLRELALSQRAQNHFDGASVPLYPLWSEFLSAPNQFNVGMYEDFKTWALEDQEKGNDNGKKHLVKFYDAMLTGRTPMTERLAHDIVDIARKESGTERPTWLKLRAAWRNGATNMKTRKRLNDLLSQEEQSELDRGK</sequence>
<feature type="compositionally biased region" description="Polar residues" evidence="3">
    <location>
        <begin position="468"/>
        <end position="493"/>
    </location>
</feature>
<dbReference type="GO" id="GO:0005829">
    <property type="term" value="C:cytosol"/>
    <property type="evidence" value="ECO:0007669"/>
    <property type="project" value="TreeGrafter"/>
</dbReference>
<dbReference type="Pfam" id="PF21071">
    <property type="entry name" value="LARP1_HEAT"/>
    <property type="match status" value="1"/>
</dbReference>
<feature type="compositionally biased region" description="Polar residues" evidence="3">
    <location>
        <begin position="867"/>
        <end position="879"/>
    </location>
</feature>
<proteinExistence type="predicted"/>
<keyword evidence="6" id="KW-1185">Reference proteome</keyword>
<protein>
    <recommendedName>
        <fullName evidence="4">HTH La-type RNA-binding domain-containing protein</fullName>
    </recommendedName>
</protein>
<dbReference type="GO" id="GO:0045727">
    <property type="term" value="P:positive regulation of translation"/>
    <property type="evidence" value="ECO:0007669"/>
    <property type="project" value="TreeGrafter"/>
</dbReference>
<feature type="compositionally biased region" description="Polar residues" evidence="3">
    <location>
        <begin position="225"/>
        <end position="244"/>
    </location>
</feature>
<dbReference type="InterPro" id="IPR036390">
    <property type="entry name" value="WH_DNA-bd_sf"/>
</dbReference>
<feature type="region of interest" description="Disordered" evidence="3">
    <location>
        <begin position="752"/>
        <end position="879"/>
    </location>
</feature>
<feature type="compositionally biased region" description="Polar residues" evidence="3">
    <location>
        <begin position="836"/>
        <end position="849"/>
    </location>
</feature>
<dbReference type="PROSITE" id="PS50961">
    <property type="entry name" value="HTH_LA"/>
    <property type="match status" value="1"/>
</dbReference>
<organism evidence="5 6">
    <name type="scientific">Knufia fluminis</name>
    <dbReference type="NCBI Taxonomy" id="191047"/>
    <lineage>
        <taxon>Eukaryota</taxon>
        <taxon>Fungi</taxon>
        <taxon>Dikarya</taxon>
        <taxon>Ascomycota</taxon>
        <taxon>Pezizomycotina</taxon>
        <taxon>Eurotiomycetes</taxon>
        <taxon>Chaetothyriomycetidae</taxon>
        <taxon>Chaetothyriales</taxon>
        <taxon>Trichomeriaceae</taxon>
        <taxon>Knufia</taxon>
    </lineage>
</organism>
<feature type="compositionally biased region" description="Basic and acidic residues" evidence="3">
    <location>
        <begin position="92"/>
        <end position="101"/>
    </location>
</feature>
<dbReference type="GO" id="GO:0000339">
    <property type="term" value="F:RNA cap binding"/>
    <property type="evidence" value="ECO:0007669"/>
    <property type="project" value="InterPro"/>
</dbReference>
<dbReference type="CDD" id="cd07323">
    <property type="entry name" value="LAM"/>
    <property type="match status" value="1"/>
</dbReference>
<evidence type="ECO:0000313" key="6">
    <source>
        <dbReference type="Proteomes" id="UP001316803"/>
    </source>
</evidence>
<reference evidence="5 6" key="1">
    <citation type="submission" date="2022-12" db="EMBL/GenBank/DDBJ databases">
        <title>Genomic features and morphological characterization of a novel Knufia sp. strain isolated from spacecraft assembly facility.</title>
        <authorList>
            <person name="Teixeira M."/>
            <person name="Chander A.M."/>
            <person name="Stajich J.E."/>
            <person name="Venkateswaran K."/>
        </authorList>
    </citation>
    <scope>NUCLEOTIDE SEQUENCE [LARGE SCALE GENOMIC DNA]</scope>
    <source>
        <strain evidence="5 6">FJI-L2-BK-P2</strain>
    </source>
</reference>
<keyword evidence="1 2" id="KW-0694">RNA-binding</keyword>
<evidence type="ECO:0000259" key="4">
    <source>
        <dbReference type="PROSITE" id="PS50961"/>
    </source>
</evidence>
<feature type="compositionally biased region" description="Basic and acidic residues" evidence="3">
    <location>
        <begin position="823"/>
        <end position="835"/>
    </location>
</feature>
<dbReference type="Proteomes" id="UP001316803">
    <property type="component" value="Unassembled WGS sequence"/>
</dbReference>
<dbReference type="PANTHER" id="PTHR22792:SF132">
    <property type="entry name" value="LA-RELATED PROTEIN 1"/>
    <property type="match status" value="1"/>
</dbReference>
<feature type="compositionally biased region" description="Basic and acidic residues" evidence="3">
    <location>
        <begin position="500"/>
        <end position="514"/>
    </location>
</feature>
<name>A0AAN8IA71_9EURO</name>
<comment type="caution">
    <text evidence="5">The sequence shown here is derived from an EMBL/GenBank/DDBJ whole genome shotgun (WGS) entry which is preliminary data.</text>
</comment>
<feature type="region of interest" description="Disordered" evidence="3">
    <location>
        <begin position="1"/>
        <end position="593"/>
    </location>
</feature>
<evidence type="ECO:0000256" key="2">
    <source>
        <dbReference type="PROSITE-ProRule" id="PRU00332"/>
    </source>
</evidence>
<feature type="compositionally biased region" description="Low complexity" evidence="3">
    <location>
        <begin position="16"/>
        <end position="31"/>
    </location>
</feature>
<dbReference type="InterPro" id="IPR045180">
    <property type="entry name" value="La_dom_prot"/>
</dbReference>
<dbReference type="AlphaFoldDB" id="A0AAN8IA71"/>
<feature type="compositionally biased region" description="Low complexity" evidence="3">
    <location>
        <begin position="434"/>
        <end position="451"/>
    </location>
</feature>
<feature type="compositionally biased region" description="Polar residues" evidence="3">
    <location>
        <begin position="41"/>
        <end position="73"/>
    </location>
</feature>
<dbReference type="Pfam" id="PF05383">
    <property type="entry name" value="La"/>
    <property type="match status" value="1"/>
</dbReference>
<dbReference type="InterPro" id="IPR036388">
    <property type="entry name" value="WH-like_DNA-bd_sf"/>
</dbReference>
<evidence type="ECO:0000256" key="3">
    <source>
        <dbReference type="SAM" id="MobiDB-lite"/>
    </source>
</evidence>